<name>X1MRU8_9ZZZZ</name>
<feature type="non-terminal residue" evidence="2">
    <location>
        <position position="168"/>
    </location>
</feature>
<dbReference type="InterPro" id="IPR025931">
    <property type="entry name" value="TaqI_C"/>
</dbReference>
<evidence type="ECO:0000313" key="2">
    <source>
        <dbReference type="EMBL" id="GAI34013.1"/>
    </source>
</evidence>
<evidence type="ECO:0000259" key="1">
    <source>
        <dbReference type="Pfam" id="PF12950"/>
    </source>
</evidence>
<comment type="caution">
    <text evidence="2">The sequence shown here is derived from an EMBL/GenBank/DDBJ whole genome shotgun (WGS) entry which is preliminary data.</text>
</comment>
<reference evidence="2" key="1">
    <citation type="journal article" date="2014" name="Front. Microbiol.">
        <title>High frequency of phylogenetically diverse reductive dehalogenase-homologous genes in deep subseafloor sedimentary metagenomes.</title>
        <authorList>
            <person name="Kawai M."/>
            <person name="Futagami T."/>
            <person name="Toyoda A."/>
            <person name="Takaki Y."/>
            <person name="Nishi S."/>
            <person name="Hori S."/>
            <person name="Arai W."/>
            <person name="Tsubouchi T."/>
            <person name="Morono Y."/>
            <person name="Uchiyama I."/>
            <person name="Ito T."/>
            <person name="Fujiyama A."/>
            <person name="Inagaki F."/>
            <person name="Takami H."/>
        </authorList>
    </citation>
    <scope>NUCLEOTIDE SEQUENCE</scope>
    <source>
        <strain evidence="2">Expedition CK06-06</strain>
    </source>
</reference>
<dbReference type="AlphaFoldDB" id="X1MRU8"/>
<gene>
    <name evidence="2" type="ORF">S06H3_45541</name>
</gene>
<proteinExistence type="predicted"/>
<feature type="domain" description="TaqI-like C-terminal specificity" evidence="1">
    <location>
        <begin position="87"/>
        <end position="156"/>
    </location>
</feature>
<sequence length="168" mass="19989">MGDGIFVLRENEKKSISFLENELELINPSYTTNELHKWYGNPRNKEWVIYTDSSFNKPRNIRPFPNIKAHLDKFKKVITSDNKPYGLHRARDEYFFKGEKIIAVRKCKEPTFTYTDFDCYVSATFYVIKSERINMKYLTAILNSKLIAFWLRHKGKMQGNNYQIDKEP</sequence>
<protein>
    <recommendedName>
        <fullName evidence="1">TaqI-like C-terminal specificity domain-containing protein</fullName>
    </recommendedName>
</protein>
<dbReference type="Pfam" id="PF12950">
    <property type="entry name" value="TaqI_C"/>
    <property type="match status" value="1"/>
</dbReference>
<organism evidence="2">
    <name type="scientific">marine sediment metagenome</name>
    <dbReference type="NCBI Taxonomy" id="412755"/>
    <lineage>
        <taxon>unclassified sequences</taxon>
        <taxon>metagenomes</taxon>
        <taxon>ecological metagenomes</taxon>
    </lineage>
</organism>
<accession>X1MRU8</accession>
<dbReference type="EMBL" id="BARV01028450">
    <property type="protein sequence ID" value="GAI34013.1"/>
    <property type="molecule type" value="Genomic_DNA"/>
</dbReference>